<feature type="signal peptide" evidence="1">
    <location>
        <begin position="1"/>
        <end position="22"/>
    </location>
</feature>
<evidence type="ECO:0000256" key="1">
    <source>
        <dbReference type="SAM" id="SignalP"/>
    </source>
</evidence>
<keyword evidence="1" id="KW-0732">Signal</keyword>
<dbReference type="Proteomes" id="UP001209922">
    <property type="component" value="Unassembled WGS sequence"/>
</dbReference>
<sequence length="308" mass="33323">MNGLRSMLLAGLLLQPWMPAMADPAQSPFLGGFLQESRVVYPLHLDGWEADKEHRYEQPEEGASVNYRDPDNPGALLSVYFYPAGILPAGQLEQMARHTLDGIAALADDPRASYDKVETGRLVPVKLPARDGAKAPEAWLATMRIESGGQAFDSALGLMVKDLYFIKLRLSMAKGKTRPARLRREMEGLLRELAGRARIVSTGDCWNPLPLVARERLDPAAEGALLNMSTEGGGASAVAFDDRVEALDTGSSEALVVQALASALLGRIAPGCVMPQDIDPEVAEGMRELRLEYRRARAAKMGADAVAD</sequence>
<feature type="chain" id="PRO_5046508115" evidence="1">
    <location>
        <begin position="23"/>
        <end position="308"/>
    </location>
</feature>
<comment type="caution">
    <text evidence="2">The sequence shown here is derived from an EMBL/GenBank/DDBJ whole genome shotgun (WGS) entry which is preliminary data.</text>
</comment>
<evidence type="ECO:0000313" key="3">
    <source>
        <dbReference type="Proteomes" id="UP001209922"/>
    </source>
</evidence>
<dbReference type="EMBL" id="JAPCHY010000005">
    <property type="protein sequence ID" value="MCW4472398.1"/>
    <property type="molecule type" value="Genomic_DNA"/>
</dbReference>
<evidence type="ECO:0000313" key="2">
    <source>
        <dbReference type="EMBL" id="MCW4472398.1"/>
    </source>
</evidence>
<name>A0ABT3JV77_9XANT</name>
<gene>
    <name evidence="2" type="ORF">OK345_07770</name>
</gene>
<proteinExistence type="predicted"/>
<reference evidence="2 3" key="1">
    <citation type="submission" date="2022-10" db="EMBL/GenBank/DDBJ databases">
        <title>Xanthomonas sp. H13-6.</title>
        <authorList>
            <person name="Liu X."/>
            <person name="Deng Z."/>
            <person name="Jiang Y."/>
            <person name="Yu T."/>
            <person name="Ai J."/>
        </authorList>
    </citation>
    <scope>NUCLEOTIDE SEQUENCE [LARGE SCALE GENOMIC DNA]</scope>
    <source>
        <strain evidence="2 3">H13-6</strain>
    </source>
</reference>
<accession>A0ABT3JV77</accession>
<protein>
    <submittedName>
        <fullName evidence="2">Uncharacterized protein</fullName>
    </submittedName>
</protein>
<organism evidence="2 3">
    <name type="scientific">Xanthomonas chitinilytica</name>
    <dbReference type="NCBI Taxonomy" id="2989819"/>
    <lineage>
        <taxon>Bacteria</taxon>
        <taxon>Pseudomonadati</taxon>
        <taxon>Pseudomonadota</taxon>
        <taxon>Gammaproteobacteria</taxon>
        <taxon>Lysobacterales</taxon>
        <taxon>Lysobacteraceae</taxon>
        <taxon>Xanthomonas</taxon>
    </lineage>
</organism>
<keyword evidence="3" id="KW-1185">Reference proteome</keyword>
<dbReference type="RefSeq" id="WP_265127356.1">
    <property type="nucleotide sequence ID" value="NZ_JAPCHY010000005.1"/>
</dbReference>